<dbReference type="GO" id="GO:0016616">
    <property type="term" value="F:oxidoreductase activity, acting on the CH-OH group of donors, NAD or NADP as acceptor"/>
    <property type="evidence" value="ECO:0007669"/>
    <property type="project" value="InterPro"/>
</dbReference>
<name>A0A291HP06_9GAMM</name>
<proteinExistence type="inferred from homology"/>
<dbReference type="InterPro" id="IPR036291">
    <property type="entry name" value="NAD(P)-bd_dom_sf"/>
</dbReference>
<protein>
    <submittedName>
        <fullName evidence="7">3-phosphoglycerate dehydrogenase</fullName>
    </submittedName>
</protein>
<dbReference type="Pfam" id="PF00389">
    <property type="entry name" value="2-Hacid_dh"/>
    <property type="match status" value="1"/>
</dbReference>
<dbReference type="InterPro" id="IPR050857">
    <property type="entry name" value="D-2-hydroxyacid_DH"/>
</dbReference>
<dbReference type="CDD" id="cd12169">
    <property type="entry name" value="PGDH_like_1"/>
    <property type="match status" value="1"/>
</dbReference>
<dbReference type="RefSeq" id="WP_096779105.1">
    <property type="nucleotide sequence ID" value="NZ_CP012621.1"/>
</dbReference>
<evidence type="ECO:0000313" key="7">
    <source>
        <dbReference type="EMBL" id="ATG73897.1"/>
    </source>
</evidence>
<evidence type="ECO:0000256" key="1">
    <source>
        <dbReference type="ARBA" id="ARBA00005854"/>
    </source>
</evidence>
<keyword evidence="2 4" id="KW-0560">Oxidoreductase</keyword>
<keyword evidence="8" id="KW-1185">Reference proteome</keyword>
<organism evidence="7 8">
    <name type="scientific">Zobellella denitrificans</name>
    <dbReference type="NCBI Taxonomy" id="347534"/>
    <lineage>
        <taxon>Bacteria</taxon>
        <taxon>Pseudomonadati</taxon>
        <taxon>Pseudomonadota</taxon>
        <taxon>Gammaproteobacteria</taxon>
        <taxon>Aeromonadales</taxon>
        <taxon>Aeromonadaceae</taxon>
        <taxon>Zobellella</taxon>
    </lineage>
</organism>
<reference evidence="8" key="1">
    <citation type="submission" date="2015-09" db="EMBL/GenBank/DDBJ databases">
        <authorList>
            <person name="Shao Z."/>
            <person name="Wang L."/>
        </authorList>
    </citation>
    <scope>NUCLEOTIDE SEQUENCE [LARGE SCALE GENOMIC DNA]</scope>
    <source>
        <strain evidence="8">F13-1</strain>
    </source>
</reference>
<dbReference type="Pfam" id="PF02826">
    <property type="entry name" value="2-Hacid_dh_C"/>
    <property type="match status" value="1"/>
</dbReference>
<evidence type="ECO:0000256" key="2">
    <source>
        <dbReference type="ARBA" id="ARBA00023002"/>
    </source>
</evidence>
<evidence type="ECO:0000313" key="8">
    <source>
        <dbReference type="Proteomes" id="UP000217763"/>
    </source>
</evidence>
<dbReference type="PANTHER" id="PTHR42789:SF1">
    <property type="entry name" value="D-ISOMER SPECIFIC 2-HYDROXYACID DEHYDROGENASE FAMILY PROTEIN (AFU_ORTHOLOGUE AFUA_6G10090)"/>
    <property type="match status" value="1"/>
</dbReference>
<evidence type="ECO:0000256" key="4">
    <source>
        <dbReference type="RuleBase" id="RU003719"/>
    </source>
</evidence>
<sequence>MKIAILDDYQDLVKSLPCFSRLAGHQVTVFTDHCNDLDLLAERLAPFEALVLIRERTEISAELLARLPRLRLISQTGKISNHVRLQDCTRAGVALAEGVGSPVAPAELTWALIMAASRQLLPYCSELKAGHWQQNGELGLGRSLAGKTLGIWGYGKIGRRIARFGQAFDMQVQVWGSEASRQQARTDGLMAAPDQAAFFASSDVLSLHLRLHEATRHLVSAADLALMKPDALLVNTSRAELIEPGALVAALNAGRPGFAALDVYEQEPDGEQLRQLLALPNALCSPHLGYVEQGGYELYFGAAFDNILAYAEGRPVNIANPEVLEEQDD</sequence>
<feature type="domain" description="D-isomer specific 2-hydroxyacid dehydrogenase catalytic" evidence="5">
    <location>
        <begin position="21"/>
        <end position="316"/>
    </location>
</feature>
<feature type="domain" description="D-isomer specific 2-hydroxyacid dehydrogenase NAD-binding" evidence="6">
    <location>
        <begin position="111"/>
        <end position="289"/>
    </location>
</feature>
<accession>A0A291HP06</accession>
<gene>
    <name evidence="7" type="ORF">AN401_08540</name>
</gene>
<evidence type="ECO:0000259" key="5">
    <source>
        <dbReference type="Pfam" id="PF00389"/>
    </source>
</evidence>
<evidence type="ECO:0000259" key="6">
    <source>
        <dbReference type="Pfam" id="PF02826"/>
    </source>
</evidence>
<dbReference type="Gene3D" id="3.40.50.720">
    <property type="entry name" value="NAD(P)-binding Rossmann-like Domain"/>
    <property type="match status" value="2"/>
</dbReference>
<keyword evidence="3" id="KW-0520">NAD</keyword>
<dbReference type="KEGG" id="zdf:AN401_08540"/>
<evidence type="ECO:0000256" key="3">
    <source>
        <dbReference type="ARBA" id="ARBA00023027"/>
    </source>
</evidence>
<dbReference type="GO" id="GO:0051287">
    <property type="term" value="F:NAD binding"/>
    <property type="evidence" value="ECO:0007669"/>
    <property type="project" value="InterPro"/>
</dbReference>
<dbReference type="InterPro" id="IPR006139">
    <property type="entry name" value="D-isomer_2_OHA_DH_cat_dom"/>
</dbReference>
<dbReference type="AlphaFoldDB" id="A0A291HP06"/>
<dbReference type="InterPro" id="IPR006140">
    <property type="entry name" value="D-isomer_DH_NAD-bd"/>
</dbReference>
<dbReference type="Proteomes" id="UP000217763">
    <property type="component" value="Chromosome"/>
</dbReference>
<dbReference type="PANTHER" id="PTHR42789">
    <property type="entry name" value="D-ISOMER SPECIFIC 2-HYDROXYACID DEHYDROGENASE FAMILY PROTEIN (AFU_ORTHOLOGUE AFUA_6G10090)"/>
    <property type="match status" value="1"/>
</dbReference>
<dbReference type="SUPFAM" id="SSF51735">
    <property type="entry name" value="NAD(P)-binding Rossmann-fold domains"/>
    <property type="match status" value="1"/>
</dbReference>
<comment type="similarity">
    <text evidence="1 4">Belongs to the D-isomer specific 2-hydroxyacid dehydrogenase family.</text>
</comment>
<dbReference type="EMBL" id="CP012621">
    <property type="protein sequence ID" value="ATG73897.1"/>
    <property type="molecule type" value="Genomic_DNA"/>
</dbReference>
<dbReference type="SUPFAM" id="SSF52283">
    <property type="entry name" value="Formate/glycerate dehydrogenase catalytic domain-like"/>
    <property type="match status" value="1"/>
</dbReference>